<dbReference type="InterPro" id="IPR008984">
    <property type="entry name" value="SMAD_FHA_dom_sf"/>
</dbReference>
<dbReference type="EMBL" id="JAFIRA010000038">
    <property type="protein sequence ID" value="MCJ2543823.1"/>
    <property type="molecule type" value="Genomic_DNA"/>
</dbReference>
<reference evidence="2" key="1">
    <citation type="submission" date="2021-02" db="EMBL/GenBank/DDBJ databases">
        <title>The CRISPR/cas machinery reduction and long-range gene transfer in the hot spring cyanobacterium Synechococcus.</title>
        <authorList>
            <person name="Dvorak P."/>
            <person name="Jahodarova E."/>
            <person name="Hasler P."/>
            <person name="Poulickova A."/>
        </authorList>
    </citation>
    <scope>NUCLEOTIDE SEQUENCE</scope>
    <source>
        <strain evidence="2">Rupite</strain>
    </source>
</reference>
<dbReference type="SMART" id="SM00240">
    <property type="entry name" value="FHA"/>
    <property type="match status" value="1"/>
</dbReference>
<protein>
    <submittedName>
        <fullName evidence="2">FHA domain-containing protein</fullName>
    </submittedName>
</protein>
<dbReference type="PROSITE" id="PS50006">
    <property type="entry name" value="FHA_DOMAIN"/>
    <property type="match status" value="1"/>
</dbReference>
<organism evidence="2 3">
    <name type="scientific">Thermostichus vulcanus str. 'Rupite'</name>
    <dbReference type="NCBI Taxonomy" id="2813851"/>
    <lineage>
        <taxon>Bacteria</taxon>
        <taxon>Bacillati</taxon>
        <taxon>Cyanobacteriota</taxon>
        <taxon>Cyanophyceae</taxon>
        <taxon>Thermostichales</taxon>
        <taxon>Thermostichaceae</taxon>
        <taxon>Thermostichus</taxon>
    </lineage>
</organism>
<proteinExistence type="predicted"/>
<evidence type="ECO:0000259" key="1">
    <source>
        <dbReference type="PROSITE" id="PS50006"/>
    </source>
</evidence>
<feature type="domain" description="FHA" evidence="1">
    <location>
        <begin position="75"/>
        <end position="136"/>
    </location>
</feature>
<evidence type="ECO:0000313" key="3">
    <source>
        <dbReference type="Proteomes" id="UP000830835"/>
    </source>
</evidence>
<sequence length="191" mass="21303">MWALLSVEGEKPLPHDVFTSVTEIGGVDLPAGQDSDRSEELFDRIPEQPLSYPEFTLSICHPLRPCSYILREAAYAVGRDPSNALQIVNRFVSRRHAYLVRVPTKSSRTGFTYCLIDGNRRGQSSTNGVFVNGTRVATHYLKSGDVIYFGPEIRAYFFEVARIPHVPNPFISGITEDPRRGSGSIRAESDL</sequence>
<accession>A0ABT0CDI0</accession>
<comment type="caution">
    <text evidence="2">The sequence shown here is derived from an EMBL/GenBank/DDBJ whole genome shotgun (WGS) entry which is preliminary data.</text>
</comment>
<dbReference type="InterPro" id="IPR000253">
    <property type="entry name" value="FHA_dom"/>
</dbReference>
<keyword evidence="3" id="KW-1185">Reference proteome</keyword>
<evidence type="ECO:0000313" key="2">
    <source>
        <dbReference type="EMBL" id="MCJ2543823.1"/>
    </source>
</evidence>
<name>A0ABT0CDI0_THEVL</name>
<gene>
    <name evidence="2" type="ORF">JX360_13085</name>
</gene>
<dbReference type="Pfam" id="PF00498">
    <property type="entry name" value="FHA"/>
    <property type="match status" value="1"/>
</dbReference>
<dbReference type="Gene3D" id="2.60.200.20">
    <property type="match status" value="1"/>
</dbReference>
<dbReference type="Proteomes" id="UP000830835">
    <property type="component" value="Unassembled WGS sequence"/>
</dbReference>
<dbReference type="SUPFAM" id="SSF49879">
    <property type="entry name" value="SMAD/FHA domain"/>
    <property type="match status" value="1"/>
</dbReference>